<name>A0A2Z6RG12_9GLOM</name>
<sequence>MDEIEVWKSLLRWCFTQQNPTKWSIEDVTKIKRLLHRFIPLIRFYDISSTDFFYKVYCHKEILPQDLIHNLLEFHIIPNMKSKTNVYRWIYIMVPANNASYYAICCFSDQGPSMGGLCCPDSNNWTYDASDTHYPNIGIPSNFAVENYEVF</sequence>
<comment type="caution">
    <text evidence="1">The sequence shown here is derived from an EMBL/GenBank/DDBJ whole genome shotgun (WGS) entry which is preliminary data.</text>
</comment>
<dbReference type="EMBL" id="BEXD01001813">
    <property type="protein sequence ID" value="GBB95861.1"/>
    <property type="molecule type" value="Genomic_DNA"/>
</dbReference>
<dbReference type="Proteomes" id="UP000247702">
    <property type="component" value="Unassembled WGS sequence"/>
</dbReference>
<accession>A0A2Z6RG12</accession>
<organism evidence="1 2">
    <name type="scientific">Rhizophagus clarus</name>
    <dbReference type="NCBI Taxonomy" id="94130"/>
    <lineage>
        <taxon>Eukaryota</taxon>
        <taxon>Fungi</taxon>
        <taxon>Fungi incertae sedis</taxon>
        <taxon>Mucoromycota</taxon>
        <taxon>Glomeromycotina</taxon>
        <taxon>Glomeromycetes</taxon>
        <taxon>Glomerales</taxon>
        <taxon>Glomeraceae</taxon>
        <taxon>Rhizophagus</taxon>
    </lineage>
</organism>
<evidence type="ECO:0000313" key="1">
    <source>
        <dbReference type="EMBL" id="GBB95861.1"/>
    </source>
</evidence>
<evidence type="ECO:0000313" key="2">
    <source>
        <dbReference type="Proteomes" id="UP000247702"/>
    </source>
</evidence>
<reference evidence="1 2" key="1">
    <citation type="submission" date="2017-11" db="EMBL/GenBank/DDBJ databases">
        <title>The genome of Rhizophagus clarus HR1 reveals common genetic basis of auxotrophy among arbuscular mycorrhizal fungi.</title>
        <authorList>
            <person name="Kobayashi Y."/>
        </authorList>
    </citation>
    <scope>NUCLEOTIDE SEQUENCE [LARGE SCALE GENOMIC DNA]</scope>
    <source>
        <strain evidence="1 2">HR1</strain>
    </source>
</reference>
<evidence type="ECO:0008006" key="3">
    <source>
        <dbReference type="Google" id="ProtNLM"/>
    </source>
</evidence>
<keyword evidence="2" id="KW-1185">Reference proteome</keyword>
<dbReference type="AlphaFoldDB" id="A0A2Z6RG12"/>
<proteinExistence type="predicted"/>
<gene>
    <name evidence="1" type="ORF">RclHR1_02630006</name>
</gene>
<protein>
    <recommendedName>
        <fullName evidence="3">BACK domain-containing protein</fullName>
    </recommendedName>
</protein>